<protein>
    <recommendedName>
        <fullName evidence="1">DUF1618 domain-containing protein</fullName>
    </recommendedName>
</protein>
<evidence type="ECO:0000259" key="1">
    <source>
        <dbReference type="Pfam" id="PF07762"/>
    </source>
</evidence>
<sequence>MLLGPLVPYFRTLFNIGLLRHTKGNEEQHELEAGAEGRFHLVRSITSQFFVGPAKAIMLGKGGLMAFVDLWRGIVVCDVVDRDKSLHFIPFPQSLKSRRNFDIRAKIVRDVVIVWPY</sequence>
<dbReference type="InterPro" id="IPR011676">
    <property type="entry name" value="DUF1618"/>
</dbReference>
<dbReference type="Proteomes" id="UP000032180">
    <property type="component" value="Chromosome 3"/>
</dbReference>
<organism evidence="2 3">
    <name type="scientific">Leersia perrieri</name>
    <dbReference type="NCBI Taxonomy" id="77586"/>
    <lineage>
        <taxon>Eukaryota</taxon>
        <taxon>Viridiplantae</taxon>
        <taxon>Streptophyta</taxon>
        <taxon>Embryophyta</taxon>
        <taxon>Tracheophyta</taxon>
        <taxon>Spermatophyta</taxon>
        <taxon>Magnoliopsida</taxon>
        <taxon>Liliopsida</taxon>
        <taxon>Poales</taxon>
        <taxon>Poaceae</taxon>
        <taxon>BOP clade</taxon>
        <taxon>Oryzoideae</taxon>
        <taxon>Oryzeae</taxon>
        <taxon>Oryzinae</taxon>
        <taxon>Leersia</taxon>
    </lineage>
</organism>
<reference evidence="3" key="2">
    <citation type="submission" date="2013-12" db="EMBL/GenBank/DDBJ databases">
        <authorList>
            <person name="Yu Y."/>
            <person name="Lee S."/>
            <person name="de Baynast K."/>
            <person name="Wissotski M."/>
            <person name="Liu L."/>
            <person name="Talag J."/>
            <person name="Goicoechea J."/>
            <person name="Angelova A."/>
            <person name="Jetty R."/>
            <person name="Kudrna D."/>
            <person name="Golser W."/>
            <person name="Rivera L."/>
            <person name="Zhang J."/>
            <person name="Wing R."/>
        </authorList>
    </citation>
    <scope>NUCLEOTIDE SEQUENCE</scope>
</reference>
<dbReference type="PANTHER" id="PTHR33074">
    <property type="entry name" value="EXPRESSED PROTEIN-RELATED"/>
    <property type="match status" value="1"/>
</dbReference>
<accession>A0A0D9VQ63</accession>
<evidence type="ECO:0000313" key="2">
    <source>
        <dbReference type="EnsemblPlants" id="LPERR03G04970.1"/>
    </source>
</evidence>
<reference evidence="2" key="3">
    <citation type="submission" date="2015-04" db="UniProtKB">
        <authorList>
            <consortium name="EnsemblPlants"/>
        </authorList>
    </citation>
    <scope>IDENTIFICATION</scope>
</reference>
<dbReference type="HOGENOM" id="CLU_2088316_0_0_1"/>
<evidence type="ECO:0000313" key="3">
    <source>
        <dbReference type="Proteomes" id="UP000032180"/>
    </source>
</evidence>
<reference evidence="2 3" key="1">
    <citation type="submission" date="2012-08" db="EMBL/GenBank/DDBJ databases">
        <title>Oryza genome evolution.</title>
        <authorList>
            <person name="Wing R.A."/>
        </authorList>
    </citation>
    <scope>NUCLEOTIDE SEQUENCE</scope>
</reference>
<keyword evidence="3" id="KW-1185">Reference proteome</keyword>
<dbReference type="EnsemblPlants" id="LPERR03G04970.1">
    <property type="protein sequence ID" value="LPERR03G04970.1"/>
    <property type="gene ID" value="LPERR03G04970"/>
</dbReference>
<dbReference type="Gramene" id="LPERR03G04970.1">
    <property type="protein sequence ID" value="LPERR03G04970.1"/>
    <property type="gene ID" value="LPERR03G04970"/>
</dbReference>
<dbReference type="AlphaFoldDB" id="A0A0D9VQ63"/>
<name>A0A0D9VQ63_9ORYZ</name>
<feature type="domain" description="DUF1618" evidence="1">
    <location>
        <begin position="68"/>
        <end position="112"/>
    </location>
</feature>
<proteinExistence type="predicted"/>
<dbReference type="Pfam" id="PF07762">
    <property type="entry name" value="DUF1618"/>
    <property type="match status" value="1"/>
</dbReference>
<dbReference type="PANTHER" id="PTHR33074:SF68">
    <property type="entry name" value="OS09G0557100 PROTEIN"/>
    <property type="match status" value="1"/>
</dbReference>